<accession>A0A0M4T5A5</accession>
<keyword evidence="2" id="KW-1185">Reference proteome</keyword>
<reference evidence="1 2" key="2">
    <citation type="journal article" date="2016" name="Genome Announc.">
        <title>Draft Genome Sequence of the N2-Fixing Cyanobacterium Nostoc piscinale CENA21, Isolated from the Brazilian Amazon Floodplain.</title>
        <authorList>
            <person name="Leao T."/>
            <person name="Guimaraes P.I."/>
            <person name="de Melo A.G."/>
            <person name="Ramos R.T."/>
            <person name="Leao P.N."/>
            <person name="Silva A."/>
            <person name="Fiore M.F."/>
            <person name="Schneider M.P."/>
        </authorList>
    </citation>
    <scope>NUCLEOTIDE SEQUENCE [LARGE SCALE GENOMIC DNA]</scope>
    <source>
        <strain evidence="1 2">CENA21</strain>
    </source>
</reference>
<organism evidence="1 2">
    <name type="scientific">Nostoc piscinale CENA21</name>
    <dbReference type="NCBI Taxonomy" id="224013"/>
    <lineage>
        <taxon>Bacteria</taxon>
        <taxon>Bacillati</taxon>
        <taxon>Cyanobacteriota</taxon>
        <taxon>Cyanophyceae</taxon>
        <taxon>Nostocales</taxon>
        <taxon>Nostocaceae</taxon>
        <taxon>Nostoc</taxon>
    </lineage>
</organism>
<evidence type="ECO:0000313" key="2">
    <source>
        <dbReference type="Proteomes" id="UP000062645"/>
    </source>
</evidence>
<dbReference type="STRING" id="224013.ACX27_25355"/>
<sequence length="97" mass="11166">MARIIPLRPNDTSTLPRLIVLEPRATSVLQSPEGRKIAEKTENALQILAHSQEYLEYIKNIGEVDYNPVPPKRSERVVMRAKFKGRKKPLPYLLDEE</sequence>
<dbReference type="EMBL" id="CP012036">
    <property type="protein sequence ID" value="ALF55395.1"/>
    <property type="molecule type" value="Genomic_DNA"/>
</dbReference>
<dbReference type="OrthoDB" id="488286at2"/>
<dbReference type="KEGG" id="npz:ACX27_25355"/>
<reference evidence="2" key="1">
    <citation type="submission" date="2015-07" db="EMBL/GenBank/DDBJ databases">
        <title>Genome Of Nitrogen-Fixing Cyanobacterium Nostoc piscinale CENA21 From Solimoes/Amazon River Floodplain Sediments And Comparative Genomics To Uncover Biosynthetic Natural Products Potential.</title>
        <authorList>
            <person name="Leao T.F."/>
            <person name="Leao P.N."/>
            <person name="Guimaraes P.I."/>
            <person name="de Melo A.G.C."/>
            <person name="Ramos R.T.J."/>
            <person name="Silva A."/>
            <person name="Fiore M.F."/>
            <person name="Schneider M.P.C."/>
        </authorList>
    </citation>
    <scope>NUCLEOTIDE SEQUENCE [LARGE SCALE GENOMIC DNA]</scope>
    <source>
        <strain evidence="2">CENA21</strain>
    </source>
</reference>
<dbReference type="AlphaFoldDB" id="A0A0M4T5A5"/>
<name>A0A0M4T5A5_9NOSO</name>
<proteinExistence type="predicted"/>
<evidence type="ECO:0000313" key="1">
    <source>
        <dbReference type="EMBL" id="ALF55395.1"/>
    </source>
</evidence>
<dbReference type="RefSeq" id="WP_062296518.1">
    <property type="nucleotide sequence ID" value="NZ_CP012036.1"/>
</dbReference>
<dbReference type="PATRIC" id="fig|224013.5.peg.6082"/>
<gene>
    <name evidence="1" type="ORF">ACX27_25355</name>
</gene>
<protein>
    <submittedName>
        <fullName evidence="1">Uncharacterized protein</fullName>
    </submittedName>
</protein>
<dbReference type="Proteomes" id="UP000062645">
    <property type="component" value="Chromosome"/>
</dbReference>